<dbReference type="Pfam" id="PF08874">
    <property type="entry name" value="DUF1835"/>
    <property type="match status" value="1"/>
</dbReference>
<dbReference type="AlphaFoldDB" id="A0A8J2TNJ1"/>
<evidence type="ECO:0000313" key="2">
    <source>
        <dbReference type="EMBL" id="GFZ84824.1"/>
    </source>
</evidence>
<accession>A0A8J2TNJ1</accession>
<protein>
    <recommendedName>
        <fullName evidence="1">DUF1835 domain-containing protein</fullName>
    </recommendedName>
</protein>
<gene>
    <name evidence="2" type="ORF">GCM10011531_14740</name>
</gene>
<name>A0A8J2TNJ1_9FLAO</name>
<organism evidence="2 3">
    <name type="scientific">Aquaticitalea lipolytica</name>
    <dbReference type="NCBI Taxonomy" id="1247562"/>
    <lineage>
        <taxon>Bacteria</taxon>
        <taxon>Pseudomonadati</taxon>
        <taxon>Bacteroidota</taxon>
        <taxon>Flavobacteriia</taxon>
        <taxon>Flavobacteriales</taxon>
        <taxon>Flavobacteriaceae</taxon>
        <taxon>Aquaticitalea</taxon>
    </lineage>
</organism>
<dbReference type="Proteomes" id="UP000598120">
    <property type="component" value="Unassembled WGS sequence"/>
</dbReference>
<dbReference type="RefSeq" id="WP_188605716.1">
    <property type="nucleotide sequence ID" value="NZ_BMIC01000002.1"/>
</dbReference>
<evidence type="ECO:0000313" key="3">
    <source>
        <dbReference type="Proteomes" id="UP000598120"/>
    </source>
</evidence>
<sequence>MSDKILHITNGNSLTDYLRELNFTDDILTWQEMLCEGPTSEQIDTEHFFSIRKQFLHDYYDIEVNEEEFKTEIKTLNNTSEYSKIILWFEYDLFCHINLMAVVSLLQQKNNKAPLYLVSSGRIKGENDLKGLSELSATQLLNHFEEKIKLSEADIDLLITLWKTYCGKDHNLFKPYITKKSPFKYLSNCLKAHLRRFPDSKTGLSVLETNILEIVKKYPIKSRQHLLGYALNYQGYYGFGDIQLMRMIEKLSIFFDENQEGITLNRKGHEALLGQYNFSTELNNNMPFGGVNKFDFHFNEDQNKLIKTNINAY</sequence>
<feature type="domain" description="DUF1835" evidence="1">
    <location>
        <begin position="7"/>
        <end position="112"/>
    </location>
</feature>
<dbReference type="InterPro" id="IPR014973">
    <property type="entry name" value="DUF1835"/>
</dbReference>
<comment type="caution">
    <text evidence="2">The sequence shown here is derived from an EMBL/GenBank/DDBJ whole genome shotgun (WGS) entry which is preliminary data.</text>
</comment>
<evidence type="ECO:0000259" key="1">
    <source>
        <dbReference type="Pfam" id="PF08874"/>
    </source>
</evidence>
<dbReference type="EMBL" id="BMIC01000002">
    <property type="protein sequence ID" value="GFZ84824.1"/>
    <property type="molecule type" value="Genomic_DNA"/>
</dbReference>
<proteinExistence type="predicted"/>
<reference evidence="2 3" key="1">
    <citation type="journal article" date="2014" name="Int. J. Syst. Evol. Microbiol.">
        <title>Complete genome sequence of Corynebacterium casei LMG S-19264T (=DSM 44701T), isolated from a smear-ripened cheese.</title>
        <authorList>
            <consortium name="US DOE Joint Genome Institute (JGI-PGF)"/>
            <person name="Walter F."/>
            <person name="Albersmeier A."/>
            <person name="Kalinowski J."/>
            <person name="Ruckert C."/>
        </authorList>
    </citation>
    <scope>NUCLEOTIDE SEQUENCE [LARGE SCALE GENOMIC DNA]</scope>
    <source>
        <strain evidence="2 3">CGMCC 1.15295</strain>
    </source>
</reference>
<keyword evidence="3" id="KW-1185">Reference proteome</keyword>